<reference evidence="2" key="1">
    <citation type="submission" date="2016-10" db="EMBL/GenBank/DDBJ databases">
        <authorList>
            <person name="Varghese N."/>
            <person name="Submissions S."/>
        </authorList>
    </citation>
    <scope>NUCLEOTIDE SEQUENCE [LARGE SCALE GENOMIC DNA]</scope>
    <source>
        <strain evidence="2">Gh-105</strain>
    </source>
</reference>
<protein>
    <submittedName>
        <fullName evidence="1">Uncharacterized protein</fullName>
    </submittedName>
</protein>
<dbReference type="OrthoDB" id="8003807at2"/>
<evidence type="ECO:0000313" key="2">
    <source>
        <dbReference type="Proteomes" id="UP000199229"/>
    </source>
</evidence>
<accession>A0A1I2V1V7</accession>
<gene>
    <name evidence="1" type="ORF">SAMN05192565_11231</name>
</gene>
<evidence type="ECO:0000313" key="1">
    <source>
        <dbReference type="EMBL" id="SFG81196.1"/>
    </source>
</evidence>
<name>A0A1I2V1V7_9HYPH</name>
<dbReference type="STRING" id="582675.SAMN05192565_11231"/>
<sequence length="239" mass="25444">MPIDPHRIACRDGVVFFVRERATGTIVVSALHDDAVSLSCGLSRYRAPHRPGEAYAEHTRMPVERVRAYAIGHGGVAEGGPVAIALLKKLRSEANKGTEGVASTAGFRAAAGGSGVAGRPEASAVPGAPDQRLGAGLPQVEVDVLTPEIIDARRFLAVLDGPHLLDGREPATDAEALRVWQNRGSIALRAYTSLAVRLGPGSERHPLYREAVALRDRALSHVRDTIPHTNTYTPHRQAG</sequence>
<proteinExistence type="predicted"/>
<dbReference type="RefSeq" id="WP_091972151.1">
    <property type="nucleotide sequence ID" value="NZ_FOPM01000012.1"/>
</dbReference>
<organism evidence="1 2">
    <name type="scientific">Methylobacterium gossipiicola</name>
    <dbReference type="NCBI Taxonomy" id="582675"/>
    <lineage>
        <taxon>Bacteria</taxon>
        <taxon>Pseudomonadati</taxon>
        <taxon>Pseudomonadota</taxon>
        <taxon>Alphaproteobacteria</taxon>
        <taxon>Hyphomicrobiales</taxon>
        <taxon>Methylobacteriaceae</taxon>
        <taxon>Methylobacterium</taxon>
    </lineage>
</organism>
<keyword evidence="2" id="KW-1185">Reference proteome</keyword>
<dbReference type="Proteomes" id="UP000199229">
    <property type="component" value="Unassembled WGS sequence"/>
</dbReference>
<dbReference type="AlphaFoldDB" id="A0A1I2V1V7"/>
<dbReference type="EMBL" id="FOPM01000012">
    <property type="protein sequence ID" value="SFG81196.1"/>
    <property type="molecule type" value="Genomic_DNA"/>
</dbReference>